<feature type="domain" description="Rhodopsin" evidence="8">
    <location>
        <begin position="53"/>
        <end position="291"/>
    </location>
</feature>
<feature type="region of interest" description="Disordered" evidence="6">
    <location>
        <begin position="306"/>
        <end position="405"/>
    </location>
</feature>
<name>A0AAE0KJT5_9PEZI</name>
<feature type="transmembrane region" description="Helical" evidence="7">
    <location>
        <begin position="35"/>
        <end position="57"/>
    </location>
</feature>
<evidence type="ECO:0000313" key="9">
    <source>
        <dbReference type="EMBL" id="KAK3377512.1"/>
    </source>
</evidence>
<protein>
    <recommendedName>
        <fullName evidence="8">Rhodopsin domain-containing protein</fullName>
    </recommendedName>
</protein>
<dbReference type="Pfam" id="PF20684">
    <property type="entry name" value="Fung_rhodopsin"/>
    <property type="match status" value="1"/>
</dbReference>
<feature type="transmembrane region" description="Helical" evidence="7">
    <location>
        <begin position="111"/>
        <end position="135"/>
    </location>
</feature>
<evidence type="ECO:0000256" key="6">
    <source>
        <dbReference type="SAM" id="MobiDB-lite"/>
    </source>
</evidence>
<dbReference type="InterPro" id="IPR049326">
    <property type="entry name" value="Rhodopsin_dom_fungi"/>
</dbReference>
<sequence length="405" mass="44849">MSMMALPFDINDIPAMQPPPGVIPNFDNPESMHPYVLGVAIGTIAVMVIAISIRVYTKAFIMRDMKWEEYFAILAVAGMILWDGIFIHVSASGFSRHFWDVRLVDVHNMSYMSYLAEISNAITMFAAKLSILFQLKRLFCTGQSRDAIYWAIHGLMFLNTTYYLSALFTFTFQCTPREKAWNALTVEGECINVAAATLVAGAMNLFLDVGILVVPFGAICHLQLPMKRKVGISAVFGVGVLTCAIAAMGVVFRIPLLSTDPDLTWLVSKVSIWMMLEYCGTILVGCMPTFPRFFLHIRGKDPLSASHISSKSKSKNSNNPHTAGTKNTTTRSTTQLRNNKKADAVGLAVTTSEVSPPYEGLEGHQKTAPHGVRPPSSVYTSRTRDWEEGYDSDSDSQWFRLSSRA</sequence>
<feature type="compositionally biased region" description="Low complexity" evidence="6">
    <location>
        <begin position="309"/>
        <end position="319"/>
    </location>
</feature>
<dbReference type="EMBL" id="JAULSW010000006">
    <property type="protein sequence ID" value="KAK3377512.1"/>
    <property type="molecule type" value="Genomic_DNA"/>
</dbReference>
<dbReference type="InterPro" id="IPR052337">
    <property type="entry name" value="SAT4-like"/>
</dbReference>
<gene>
    <name evidence="9" type="ORF">B0H63DRAFT_477333</name>
</gene>
<feature type="transmembrane region" description="Helical" evidence="7">
    <location>
        <begin position="147"/>
        <end position="173"/>
    </location>
</feature>
<feature type="compositionally biased region" description="Polar residues" evidence="6">
    <location>
        <begin position="395"/>
        <end position="405"/>
    </location>
</feature>
<feature type="transmembrane region" description="Helical" evidence="7">
    <location>
        <begin position="193"/>
        <end position="218"/>
    </location>
</feature>
<organism evidence="9 10">
    <name type="scientific">Podospora didyma</name>
    <dbReference type="NCBI Taxonomy" id="330526"/>
    <lineage>
        <taxon>Eukaryota</taxon>
        <taxon>Fungi</taxon>
        <taxon>Dikarya</taxon>
        <taxon>Ascomycota</taxon>
        <taxon>Pezizomycotina</taxon>
        <taxon>Sordariomycetes</taxon>
        <taxon>Sordariomycetidae</taxon>
        <taxon>Sordariales</taxon>
        <taxon>Podosporaceae</taxon>
        <taxon>Podospora</taxon>
    </lineage>
</organism>
<keyword evidence="10" id="KW-1185">Reference proteome</keyword>
<dbReference type="PANTHER" id="PTHR33048:SF47">
    <property type="entry name" value="INTEGRAL MEMBRANE PROTEIN-RELATED"/>
    <property type="match status" value="1"/>
</dbReference>
<keyword evidence="4 7" id="KW-0472">Membrane</keyword>
<dbReference type="AlphaFoldDB" id="A0AAE0KJT5"/>
<evidence type="ECO:0000259" key="8">
    <source>
        <dbReference type="Pfam" id="PF20684"/>
    </source>
</evidence>
<keyword evidence="2 7" id="KW-0812">Transmembrane</keyword>
<evidence type="ECO:0000256" key="4">
    <source>
        <dbReference type="ARBA" id="ARBA00023136"/>
    </source>
</evidence>
<evidence type="ECO:0000256" key="1">
    <source>
        <dbReference type="ARBA" id="ARBA00004141"/>
    </source>
</evidence>
<evidence type="ECO:0000256" key="3">
    <source>
        <dbReference type="ARBA" id="ARBA00022989"/>
    </source>
</evidence>
<evidence type="ECO:0000256" key="5">
    <source>
        <dbReference type="ARBA" id="ARBA00038359"/>
    </source>
</evidence>
<reference evidence="9" key="2">
    <citation type="submission" date="2023-06" db="EMBL/GenBank/DDBJ databases">
        <authorList>
            <consortium name="Lawrence Berkeley National Laboratory"/>
            <person name="Haridas S."/>
            <person name="Hensen N."/>
            <person name="Bonometti L."/>
            <person name="Westerberg I."/>
            <person name="Brannstrom I.O."/>
            <person name="Guillou S."/>
            <person name="Cros-Aarteil S."/>
            <person name="Calhoun S."/>
            <person name="Kuo A."/>
            <person name="Mondo S."/>
            <person name="Pangilinan J."/>
            <person name="Riley R."/>
            <person name="LaButti K."/>
            <person name="Andreopoulos B."/>
            <person name="Lipzen A."/>
            <person name="Chen C."/>
            <person name="Yanf M."/>
            <person name="Daum C."/>
            <person name="Ng V."/>
            <person name="Clum A."/>
            <person name="Steindorff A."/>
            <person name="Ohm R."/>
            <person name="Martin F."/>
            <person name="Silar P."/>
            <person name="Natvig D."/>
            <person name="Lalanne C."/>
            <person name="Gautier V."/>
            <person name="Ament-velasquez S.L."/>
            <person name="Kruys A."/>
            <person name="Hutchinson M.I."/>
            <person name="Powell A.J."/>
            <person name="Barry K."/>
            <person name="Miller A.N."/>
            <person name="Grigoriev I.V."/>
            <person name="Debuchy R."/>
            <person name="Gladieux P."/>
            <person name="Thoren M.H."/>
            <person name="Johannesson H."/>
        </authorList>
    </citation>
    <scope>NUCLEOTIDE SEQUENCE</scope>
    <source>
        <strain evidence="9">CBS 232.78</strain>
    </source>
</reference>
<keyword evidence="3 7" id="KW-1133">Transmembrane helix</keyword>
<reference evidence="9" key="1">
    <citation type="journal article" date="2023" name="Mol. Phylogenet. Evol.">
        <title>Genome-scale phylogeny and comparative genomics of the fungal order Sordariales.</title>
        <authorList>
            <person name="Hensen N."/>
            <person name="Bonometti L."/>
            <person name="Westerberg I."/>
            <person name="Brannstrom I.O."/>
            <person name="Guillou S."/>
            <person name="Cros-Aarteil S."/>
            <person name="Calhoun S."/>
            <person name="Haridas S."/>
            <person name="Kuo A."/>
            <person name="Mondo S."/>
            <person name="Pangilinan J."/>
            <person name="Riley R."/>
            <person name="LaButti K."/>
            <person name="Andreopoulos B."/>
            <person name="Lipzen A."/>
            <person name="Chen C."/>
            <person name="Yan M."/>
            <person name="Daum C."/>
            <person name="Ng V."/>
            <person name="Clum A."/>
            <person name="Steindorff A."/>
            <person name="Ohm R.A."/>
            <person name="Martin F."/>
            <person name="Silar P."/>
            <person name="Natvig D.O."/>
            <person name="Lalanne C."/>
            <person name="Gautier V."/>
            <person name="Ament-Velasquez S.L."/>
            <person name="Kruys A."/>
            <person name="Hutchinson M.I."/>
            <person name="Powell A.J."/>
            <person name="Barry K."/>
            <person name="Miller A.N."/>
            <person name="Grigoriev I.V."/>
            <person name="Debuchy R."/>
            <person name="Gladieux P."/>
            <person name="Hiltunen Thoren M."/>
            <person name="Johannesson H."/>
        </authorList>
    </citation>
    <scope>NUCLEOTIDE SEQUENCE</scope>
    <source>
        <strain evidence="9">CBS 232.78</strain>
    </source>
</reference>
<feature type="transmembrane region" description="Helical" evidence="7">
    <location>
        <begin position="69"/>
        <end position="91"/>
    </location>
</feature>
<evidence type="ECO:0000256" key="7">
    <source>
        <dbReference type="SAM" id="Phobius"/>
    </source>
</evidence>
<comment type="caution">
    <text evidence="9">The sequence shown here is derived from an EMBL/GenBank/DDBJ whole genome shotgun (WGS) entry which is preliminary data.</text>
</comment>
<feature type="compositionally biased region" description="Polar residues" evidence="6">
    <location>
        <begin position="320"/>
        <end position="337"/>
    </location>
</feature>
<evidence type="ECO:0000313" key="10">
    <source>
        <dbReference type="Proteomes" id="UP001285441"/>
    </source>
</evidence>
<feature type="transmembrane region" description="Helical" evidence="7">
    <location>
        <begin position="230"/>
        <end position="252"/>
    </location>
</feature>
<comment type="similarity">
    <text evidence="5">Belongs to the SAT4 family.</text>
</comment>
<dbReference type="Proteomes" id="UP001285441">
    <property type="component" value="Unassembled WGS sequence"/>
</dbReference>
<feature type="transmembrane region" description="Helical" evidence="7">
    <location>
        <begin position="272"/>
        <end position="290"/>
    </location>
</feature>
<proteinExistence type="inferred from homology"/>
<dbReference type="PANTHER" id="PTHR33048">
    <property type="entry name" value="PTH11-LIKE INTEGRAL MEMBRANE PROTEIN (AFU_ORTHOLOGUE AFUA_5G11245)"/>
    <property type="match status" value="1"/>
</dbReference>
<dbReference type="GO" id="GO:0016020">
    <property type="term" value="C:membrane"/>
    <property type="evidence" value="ECO:0007669"/>
    <property type="project" value="UniProtKB-SubCell"/>
</dbReference>
<evidence type="ECO:0000256" key="2">
    <source>
        <dbReference type="ARBA" id="ARBA00022692"/>
    </source>
</evidence>
<comment type="subcellular location">
    <subcellularLocation>
        <location evidence="1">Membrane</location>
        <topology evidence="1">Multi-pass membrane protein</topology>
    </subcellularLocation>
</comment>
<accession>A0AAE0KJT5</accession>